<name>A0A1G1WX28_9BACT</name>
<proteinExistence type="predicted"/>
<dbReference type="SUPFAM" id="SSF51261">
    <property type="entry name" value="Duplicated hybrid motif"/>
    <property type="match status" value="1"/>
</dbReference>
<reference evidence="2 3" key="1">
    <citation type="journal article" date="2016" name="Nat. Commun.">
        <title>Thousands of microbial genomes shed light on interconnected biogeochemical processes in an aquifer system.</title>
        <authorList>
            <person name="Anantharaman K."/>
            <person name="Brown C.T."/>
            <person name="Hug L.A."/>
            <person name="Sharon I."/>
            <person name="Castelle C.J."/>
            <person name="Probst A.J."/>
            <person name="Thomas B.C."/>
            <person name="Singh A."/>
            <person name="Wilkins M.J."/>
            <person name="Karaoz U."/>
            <person name="Brodie E.L."/>
            <person name="Williams K.H."/>
            <person name="Hubbard S.S."/>
            <person name="Banfield J.F."/>
        </authorList>
    </citation>
    <scope>NUCLEOTIDE SEQUENCE [LARGE SCALE GENOMIC DNA]</scope>
</reference>
<dbReference type="InterPro" id="IPR050570">
    <property type="entry name" value="Cell_wall_metabolism_enzyme"/>
</dbReference>
<dbReference type="Proteomes" id="UP000179279">
    <property type="component" value="Unassembled WGS sequence"/>
</dbReference>
<organism evidence="2 3">
    <name type="scientific">Candidatus Woykebacteria bacterium RIFCSPLOWO2_01_FULL_41_12</name>
    <dbReference type="NCBI Taxonomy" id="1802604"/>
    <lineage>
        <taxon>Bacteria</taxon>
        <taxon>Candidatus Woykeibacteriota</taxon>
    </lineage>
</organism>
<dbReference type="CDD" id="cd12797">
    <property type="entry name" value="M23_peptidase"/>
    <property type="match status" value="1"/>
</dbReference>
<feature type="domain" description="M23ase beta-sheet core" evidence="1">
    <location>
        <begin position="115"/>
        <end position="219"/>
    </location>
</feature>
<accession>A0A1G1WX28</accession>
<evidence type="ECO:0000259" key="1">
    <source>
        <dbReference type="Pfam" id="PF01551"/>
    </source>
</evidence>
<dbReference type="PANTHER" id="PTHR21666:SF270">
    <property type="entry name" value="MUREIN HYDROLASE ACTIVATOR ENVC"/>
    <property type="match status" value="1"/>
</dbReference>
<dbReference type="Gene3D" id="2.70.70.10">
    <property type="entry name" value="Glucose Permease (Domain IIA)"/>
    <property type="match status" value="1"/>
</dbReference>
<dbReference type="InterPro" id="IPR011055">
    <property type="entry name" value="Dup_hybrid_motif"/>
</dbReference>
<dbReference type="GO" id="GO:0004222">
    <property type="term" value="F:metalloendopeptidase activity"/>
    <property type="evidence" value="ECO:0007669"/>
    <property type="project" value="TreeGrafter"/>
</dbReference>
<dbReference type="EMBL" id="MHDA01000020">
    <property type="protein sequence ID" value="OGY32306.1"/>
    <property type="molecule type" value="Genomic_DNA"/>
</dbReference>
<evidence type="ECO:0000313" key="2">
    <source>
        <dbReference type="EMBL" id="OGY32306.1"/>
    </source>
</evidence>
<dbReference type="InterPro" id="IPR016047">
    <property type="entry name" value="M23ase_b-sheet_dom"/>
</dbReference>
<sequence length="427" mass="48108">MLITLARVDHTLGEDTGSEGAVAIGHFTNTWKFTLQEWSETFNLWLDQLPEELLELDLRDHFRVYDQETDPPPGYNPSRFHRLAVELMFYLPYPAGKRYKVTTLPGQFHHQGSIKYAIDFDMPEGYQIAAAASGEVIGLKDDSNRGGCSERYAGDANFIRIKIAPSESILYLHSQVNSISEFGLRIGSEVKAGQIIAKSGSTGFTCNWRGTGPGAHLHIIREKWCGNRICGSLPLYFVEFGGEEPRTGIYYVSANLSVQERGRAERERQEREEVEIKRAVDNFLIYYSCAKTVGCYDLAIPEAKLVTKNVRGQLVDELTSCFGCTFFWDEHTLESLEYLNIPRLDSGTVLVRTKQQWQTVLRSDTYTHFSVVVINLVKEGSIWKTDSWKLECGYVLKGDGEVVHSENLEGCPWQPVPLPTPTNSAGN</sequence>
<protein>
    <recommendedName>
        <fullName evidence="1">M23ase beta-sheet core domain-containing protein</fullName>
    </recommendedName>
</protein>
<evidence type="ECO:0000313" key="3">
    <source>
        <dbReference type="Proteomes" id="UP000179279"/>
    </source>
</evidence>
<dbReference type="Pfam" id="PF01551">
    <property type="entry name" value="Peptidase_M23"/>
    <property type="match status" value="1"/>
</dbReference>
<dbReference type="PANTHER" id="PTHR21666">
    <property type="entry name" value="PEPTIDASE-RELATED"/>
    <property type="match status" value="1"/>
</dbReference>
<gene>
    <name evidence="2" type="ORF">A3A57_01550</name>
</gene>
<comment type="caution">
    <text evidence="2">The sequence shown here is derived from an EMBL/GenBank/DDBJ whole genome shotgun (WGS) entry which is preliminary data.</text>
</comment>
<dbReference type="AlphaFoldDB" id="A0A1G1WX28"/>